<evidence type="ECO:0000259" key="9">
    <source>
        <dbReference type="PROSITE" id="PS50850"/>
    </source>
</evidence>
<sequence length="487" mass="52594">MTATILGSSMVFIDGSVVNVIMPELQREFNATAVQIQWVVEAYLLFLSSLILVGGSIGDHFGRKRVFQIGTVIFIIASIGCGLSQNLMQMTIFRSLQGVGGALLTPGSLAIINSVFPKNERGKAIGTWSAFSSITTAFGPVLGGWLSDNLSWRWVFFINLPIGLLTIFFTRSFVPTQCRETGEETLDLPGVVVSSSGIGSIVFGLIESNYFIMMIGVALMILFLFMETRSKSPLVPLSFFKSRVFSAVNMSTFLLYGALSIVFYFLPFNLIQVQGFSATQAGAANLPFIFIIFLFSRWSGGLYDKVGARLPIAVGSIISGLGFLALGFMPGLDASYWKDFLPGLILFGLGMSLCIAPLTTAVLGAVPDKFSGLASGVNNAVTRLAGLVGIAIMTAMIVMWFHHYLEMALVNMPMNVGLKEELLSRSQDLAGLQGHSKEVDGIIRVAYLESFKSVMISSALLALASSLCALIFIPSEKVIRLPLSPVR</sequence>
<feature type="transmembrane region" description="Helical" evidence="8">
    <location>
        <begin position="128"/>
        <end position="146"/>
    </location>
</feature>
<evidence type="ECO:0000313" key="10">
    <source>
        <dbReference type="EMBL" id="WPU66791.1"/>
    </source>
</evidence>
<keyword evidence="5 8" id="KW-0812">Transmembrane</keyword>
<feature type="transmembrane region" description="Helical" evidence="8">
    <location>
        <begin position="99"/>
        <end position="116"/>
    </location>
</feature>
<evidence type="ECO:0000256" key="7">
    <source>
        <dbReference type="ARBA" id="ARBA00023136"/>
    </source>
</evidence>
<dbReference type="InterPro" id="IPR004638">
    <property type="entry name" value="EmrB-like"/>
</dbReference>
<feature type="transmembrane region" description="Helical" evidence="8">
    <location>
        <begin position="278"/>
        <end position="296"/>
    </location>
</feature>
<feature type="transmembrane region" description="Helical" evidence="8">
    <location>
        <begin position="454"/>
        <end position="473"/>
    </location>
</feature>
<dbReference type="Proteomes" id="UP001324634">
    <property type="component" value="Chromosome"/>
</dbReference>
<dbReference type="Gene3D" id="1.20.1720.10">
    <property type="entry name" value="Multidrug resistance protein D"/>
    <property type="match status" value="1"/>
</dbReference>
<feature type="transmembrane region" description="Helical" evidence="8">
    <location>
        <begin position="152"/>
        <end position="174"/>
    </location>
</feature>
<organism evidence="10 11">
    <name type="scientific">Peredibacter starrii</name>
    <dbReference type="NCBI Taxonomy" id="28202"/>
    <lineage>
        <taxon>Bacteria</taxon>
        <taxon>Pseudomonadati</taxon>
        <taxon>Bdellovibrionota</taxon>
        <taxon>Bacteriovoracia</taxon>
        <taxon>Bacteriovoracales</taxon>
        <taxon>Bacteriovoracaceae</taxon>
        <taxon>Peredibacter</taxon>
    </lineage>
</organism>
<keyword evidence="7 8" id="KW-0472">Membrane</keyword>
<dbReference type="EMBL" id="CP139487">
    <property type="protein sequence ID" value="WPU66791.1"/>
    <property type="molecule type" value="Genomic_DNA"/>
</dbReference>
<evidence type="ECO:0000256" key="1">
    <source>
        <dbReference type="ARBA" id="ARBA00004651"/>
    </source>
</evidence>
<feature type="transmembrane region" description="Helical" evidence="8">
    <location>
        <begin position="340"/>
        <end position="363"/>
    </location>
</feature>
<keyword evidence="11" id="KW-1185">Reference proteome</keyword>
<feature type="transmembrane region" description="Helical" evidence="8">
    <location>
        <begin position="308"/>
        <end position="328"/>
    </location>
</feature>
<name>A0AAX4HU98_9BACT</name>
<dbReference type="SUPFAM" id="SSF103473">
    <property type="entry name" value="MFS general substrate transporter"/>
    <property type="match status" value="1"/>
</dbReference>
<dbReference type="PANTHER" id="PTHR42718:SF9">
    <property type="entry name" value="MAJOR FACILITATOR SUPERFAMILY MULTIDRUG TRANSPORTER MFSC"/>
    <property type="match status" value="1"/>
</dbReference>
<dbReference type="Gene3D" id="1.20.1250.20">
    <property type="entry name" value="MFS general substrate transporter like domains"/>
    <property type="match status" value="1"/>
</dbReference>
<dbReference type="PROSITE" id="PS50850">
    <property type="entry name" value="MFS"/>
    <property type="match status" value="1"/>
</dbReference>
<comment type="similarity">
    <text evidence="2">Belongs to the major facilitator superfamily. EmrB family.</text>
</comment>
<dbReference type="AlphaFoldDB" id="A0AAX4HU98"/>
<dbReference type="Pfam" id="PF07690">
    <property type="entry name" value="MFS_1"/>
    <property type="match status" value="1"/>
</dbReference>
<dbReference type="CDD" id="cd17321">
    <property type="entry name" value="MFS_MMR_MDR_like"/>
    <property type="match status" value="1"/>
</dbReference>
<dbReference type="GO" id="GO:0022857">
    <property type="term" value="F:transmembrane transporter activity"/>
    <property type="evidence" value="ECO:0007669"/>
    <property type="project" value="InterPro"/>
</dbReference>
<reference evidence="10 11" key="1">
    <citation type="submission" date="2023-11" db="EMBL/GenBank/DDBJ databases">
        <title>Peredibacter starrii A3.12.</title>
        <authorList>
            <person name="Mitchell R.J."/>
        </authorList>
    </citation>
    <scope>NUCLEOTIDE SEQUENCE [LARGE SCALE GENOMIC DNA]</scope>
    <source>
        <strain evidence="10 11">A3.12</strain>
    </source>
</reference>
<feature type="transmembrane region" description="Helical" evidence="8">
    <location>
        <begin position="66"/>
        <end position="87"/>
    </location>
</feature>
<keyword evidence="4" id="KW-1003">Cell membrane</keyword>
<evidence type="ECO:0000313" key="11">
    <source>
        <dbReference type="Proteomes" id="UP001324634"/>
    </source>
</evidence>
<dbReference type="NCBIfam" id="TIGR00711">
    <property type="entry name" value="efflux_EmrB"/>
    <property type="match status" value="1"/>
</dbReference>
<comment type="subcellular location">
    <subcellularLocation>
        <location evidence="1">Cell membrane</location>
        <topology evidence="1">Multi-pass membrane protein</topology>
    </subcellularLocation>
</comment>
<evidence type="ECO:0000256" key="8">
    <source>
        <dbReference type="SAM" id="Phobius"/>
    </source>
</evidence>
<keyword evidence="6 8" id="KW-1133">Transmembrane helix</keyword>
<evidence type="ECO:0000256" key="3">
    <source>
        <dbReference type="ARBA" id="ARBA00022448"/>
    </source>
</evidence>
<evidence type="ECO:0000256" key="6">
    <source>
        <dbReference type="ARBA" id="ARBA00022989"/>
    </source>
</evidence>
<evidence type="ECO:0000256" key="2">
    <source>
        <dbReference type="ARBA" id="ARBA00008537"/>
    </source>
</evidence>
<feature type="transmembrane region" description="Helical" evidence="8">
    <location>
        <begin position="36"/>
        <end position="54"/>
    </location>
</feature>
<dbReference type="RefSeq" id="WP_321399346.1">
    <property type="nucleotide sequence ID" value="NZ_CP139487.1"/>
</dbReference>
<dbReference type="KEGG" id="psti:SOO65_08525"/>
<gene>
    <name evidence="10" type="ORF">SOO65_08525</name>
</gene>
<protein>
    <submittedName>
        <fullName evidence="10">MFS transporter</fullName>
    </submittedName>
</protein>
<dbReference type="PANTHER" id="PTHR42718">
    <property type="entry name" value="MAJOR FACILITATOR SUPERFAMILY MULTIDRUG TRANSPORTER MFSC"/>
    <property type="match status" value="1"/>
</dbReference>
<keyword evidence="3" id="KW-0813">Transport</keyword>
<feature type="transmembrane region" description="Helical" evidence="8">
    <location>
        <begin position="384"/>
        <end position="405"/>
    </location>
</feature>
<feature type="transmembrane region" description="Helical" evidence="8">
    <location>
        <begin position="210"/>
        <end position="226"/>
    </location>
</feature>
<evidence type="ECO:0000256" key="5">
    <source>
        <dbReference type="ARBA" id="ARBA00022692"/>
    </source>
</evidence>
<feature type="transmembrane region" description="Helical" evidence="8">
    <location>
        <begin position="247"/>
        <end position="266"/>
    </location>
</feature>
<feature type="domain" description="Major facilitator superfamily (MFS) profile" evidence="9">
    <location>
        <begin position="1"/>
        <end position="477"/>
    </location>
</feature>
<dbReference type="InterPro" id="IPR036259">
    <property type="entry name" value="MFS_trans_sf"/>
</dbReference>
<accession>A0AAX4HU98</accession>
<proteinExistence type="inferred from homology"/>
<dbReference type="InterPro" id="IPR011701">
    <property type="entry name" value="MFS"/>
</dbReference>
<dbReference type="InterPro" id="IPR020846">
    <property type="entry name" value="MFS_dom"/>
</dbReference>
<dbReference type="GO" id="GO:0005886">
    <property type="term" value="C:plasma membrane"/>
    <property type="evidence" value="ECO:0007669"/>
    <property type="project" value="UniProtKB-SubCell"/>
</dbReference>
<evidence type="ECO:0000256" key="4">
    <source>
        <dbReference type="ARBA" id="ARBA00022475"/>
    </source>
</evidence>